<evidence type="ECO:0000256" key="2">
    <source>
        <dbReference type="ARBA" id="ARBA00009329"/>
    </source>
</evidence>
<dbReference type="PANTHER" id="PTHR43818:SF1">
    <property type="entry name" value="GLYCOSYL HYDROLASE FAMILY 109 PROTEIN"/>
    <property type="match status" value="1"/>
</dbReference>
<feature type="domain" description="Glycosyl hydrolase 109 C-terminal" evidence="7">
    <location>
        <begin position="132"/>
        <end position="298"/>
    </location>
</feature>
<evidence type="ECO:0000256" key="1">
    <source>
        <dbReference type="ARBA" id="ARBA00001911"/>
    </source>
</evidence>
<evidence type="ECO:0000256" key="3">
    <source>
        <dbReference type="ARBA" id="ARBA00022801"/>
    </source>
</evidence>
<dbReference type="InterPro" id="IPR036291">
    <property type="entry name" value="NAD(P)-bd_dom_sf"/>
</dbReference>
<dbReference type="Proteomes" id="UP000250369">
    <property type="component" value="Unassembled WGS sequence"/>
</dbReference>
<dbReference type="RefSeq" id="WP_113031167.1">
    <property type="nucleotide sequence ID" value="NZ_QMFB01000006.1"/>
</dbReference>
<dbReference type="Pfam" id="PF01408">
    <property type="entry name" value="GFO_IDH_MocA"/>
    <property type="match status" value="1"/>
</dbReference>
<sequence length="401" mass="45099">MGAIRLAVVGGRRGGYFSRSLARLAGRVELVAVCDSNEDVLQKWREEFPGIRAYDSYDRLIDDSNVDAVFLATPLFIHAEQAIRAMEAGKHVISEVIAAHTLEDCWKLTEAVEKTGMTYMMAENYCYMRPNMMVGHMSQQGLFGELTYAECGYIHDVRNLLHDKEGNLTWRGRLLRDYEGSTYPTHSLGPVAQWMGINREGGDELDSLVTFSSKSRAGAKYFGEHFGEEHPGSQADFWKNGDSTVTLIRTKKGALIALKYDIQSSRPHNMTHYTLQGTNGAYLSPRYAGEDPLVWIENVSKGVSYSEGKAEAPEAEWESLWSHADKWEHPLWKRWAKEAEQSGHGGGDFFVLDEFLSAIEERRRPAIDVYDAVTWSSVFPLSAQSMASGGTPVKFVDFRRK</sequence>
<dbReference type="InterPro" id="IPR000683">
    <property type="entry name" value="Gfo/Idh/MocA-like_OxRdtase_N"/>
</dbReference>
<evidence type="ECO:0000259" key="6">
    <source>
        <dbReference type="Pfam" id="PF01408"/>
    </source>
</evidence>
<comment type="cofactor">
    <cofactor evidence="1">
        <name>NAD(+)</name>
        <dbReference type="ChEBI" id="CHEBI:57540"/>
    </cofactor>
</comment>
<evidence type="ECO:0000313" key="8">
    <source>
        <dbReference type="EMBL" id="RAV20888.1"/>
    </source>
</evidence>
<evidence type="ECO:0000256" key="5">
    <source>
        <dbReference type="ARBA" id="ARBA00023295"/>
    </source>
</evidence>
<dbReference type="EMBL" id="QMFB01000006">
    <property type="protein sequence ID" value="RAV20888.1"/>
    <property type="molecule type" value="Genomic_DNA"/>
</dbReference>
<dbReference type="OrthoDB" id="9771072at2"/>
<keyword evidence="3" id="KW-0378">Hydrolase</keyword>
<dbReference type="InterPro" id="IPR050463">
    <property type="entry name" value="Gfo/Idh/MocA_oxidrdct_glycsds"/>
</dbReference>
<dbReference type="GO" id="GO:0016798">
    <property type="term" value="F:hydrolase activity, acting on glycosyl bonds"/>
    <property type="evidence" value="ECO:0007669"/>
    <property type="project" value="UniProtKB-KW"/>
</dbReference>
<keyword evidence="9" id="KW-1185">Reference proteome</keyword>
<comment type="similarity">
    <text evidence="2">Belongs to the Gfo/Idh/MocA family. Glycosyl hydrolase 109 subfamily.</text>
</comment>
<accession>A0A329MN46</accession>
<gene>
    <name evidence="8" type="ORF">DQG23_12405</name>
</gene>
<dbReference type="InterPro" id="IPR049303">
    <property type="entry name" value="Glyco_hydro_109_C"/>
</dbReference>
<evidence type="ECO:0000259" key="7">
    <source>
        <dbReference type="Pfam" id="PF21252"/>
    </source>
</evidence>
<keyword evidence="4" id="KW-0520">NAD</keyword>
<dbReference type="Pfam" id="PF21252">
    <property type="entry name" value="Glyco_hydro_109_C"/>
    <property type="match status" value="1"/>
</dbReference>
<dbReference type="SUPFAM" id="SSF51735">
    <property type="entry name" value="NAD(P)-binding Rossmann-fold domains"/>
    <property type="match status" value="1"/>
</dbReference>
<dbReference type="AlphaFoldDB" id="A0A329MN46"/>
<organism evidence="8 9">
    <name type="scientific">Paenibacillus contaminans</name>
    <dbReference type="NCBI Taxonomy" id="450362"/>
    <lineage>
        <taxon>Bacteria</taxon>
        <taxon>Bacillati</taxon>
        <taxon>Bacillota</taxon>
        <taxon>Bacilli</taxon>
        <taxon>Bacillales</taxon>
        <taxon>Paenibacillaceae</taxon>
        <taxon>Paenibacillus</taxon>
    </lineage>
</organism>
<reference evidence="8 9" key="1">
    <citation type="journal article" date="2009" name="Int. J. Syst. Evol. Microbiol.">
        <title>Paenibacillus contaminans sp. nov., isolated from a contaminated laboratory plate.</title>
        <authorList>
            <person name="Chou J.H."/>
            <person name="Lee J.H."/>
            <person name="Lin M.C."/>
            <person name="Chang P.S."/>
            <person name="Arun A.B."/>
            <person name="Young C.C."/>
            <person name="Chen W.M."/>
        </authorList>
    </citation>
    <scope>NUCLEOTIDE SEQUENCE [LARGE SCALE GENOMIC DNA]</scope>
    <source>
        <strain evidence="8 9">CKOBP-6</strain>
    </source>
</reference>
<dbReference type="Gene3D" id="3.40.50.720">
    <property type="entry name" value="NAD(P)-binding Rossmann-like Domain"/>
    <property type="match status" value="1"/>
</dbReference>
<evidence type="ECO:0000256" key="4">
    <source>
        <dbReference type="ARBA" id="ARBA00023027"/>
    </source>
</evidence>
<dbReference type="Gene3D" id="3.30.360.10">
    <property type="entry name" value="Dihydrodipicolinate Reductase, domain 2"/>
    <property type="match status" value="1"/>
</dbReference>
<comment type="caution">
    <text evidence="8">The sequence shown here is derived from an EMBL/GenBank/DDBJ whole genome shotgun (WGS) entry which is preliminary data.</text>
</comment>
<dbReference type="PANTHER" id="PTHR43818">
    <property type="entry name" value="BCDNA.GH03377"/>
    <property type="match status" value="1"/>
</dbReference>
<evidence type="ECO:0000313" key="9">
    <source>
        <dbReference type="Proteomes" id="UP000250369"/>
    </source>
</evidence>
<proteinExistence type="inferred from homology"/>
<feature type="domain" description="Gfo/Idh/MocA-like oxidoreductase N-terminal" evidence="6">
    <location>
        <begin position="4"/>
        <end position="121"/>
    </location>
</feature>
<protein>
    <submittedName>
        <fullName evidence="8">Uncharacterized protein</fullName>
    </submittedName>
</protein>
<name>A0A329MN46_9BACL</name>
<keyword evidence="5" id="KW-0326">Glycosidase</keyword>
<dbReference type="GO" id="GO:0000166">
    <property type="term" value="F:nucleotide binding"/>
    <property type="evidence" value="ECO:0007669"/>
    <property type="project" value="InterPro"/>
</dbReference>